<feature type="non-terminal residue" evidence="1">
    <location>
        <position position="306"/>
    </location>
</feature>
<accession>A0A812Y5D7</accession>
<evidence type="ECO:0000313" key="1">
    <source>
        <dbReference type="EMBL" id="CAE7765629.1"/>
    </source>
</evidence>
<protein>
    <submittedName>
        <fullName evidence="1">Uncharacterized protein</fullName>
    </submittedName>
</protein>
<name>A0A812Y5D7_9DINO</name>
<comment type="caution">
    <text evidence="1">The sequence shown here is derived from an EMBL/GenBank/DDBJ whole genome shotgun (WGS) entry which is preliminary data.</text>
</comment>
<dbReference type="AlphaFoldDB" id="A0A812Y5D7"/>
<organism evidence="1 2">
    <name type="scientific">Symbiodinium necroappetens</name>
    <dbReference type="NCBI Taxonomy" id="1628268"/>
    <lineage>
        <taxon>Eukaryota</taxon>
        <taxon>Sar</taxon>
        <taxon>Alveolata</taxon>
        <taxon>Dinophyceae</taxon>
        <taxon>Suessiales</taxon>
        <taxon>Symbiodiniaceae</taxon>
        <taxon>Symbiodinium</taxon>
    </lineage>
</organism>
<dbReference type="EMBL" id="CAJNJA010040409">
    <property type="protein sequence ID" value="CAE7765629.1"/>
    <property type="molecule type" value="Genomic_DNA"/>
</dbReference>
<dbReference type="Gene3D" id="3.30.1370.210">
    <property type="match status" value="1"/>
</dbReference>
<dbReference type="Proteomes" id="UP000601435">
    <property type="component" value="Unassembled WGS sequence"/>
</dbReference>
<dbReference type="OrthoDB" id="410307at2759"/>
<reference evidence="1" key="1">
    <citation type="submission" date="2021-02" db="EMBL/GenBank/DDBJ databases">
        <authorList>
            <person name="Dougan E. K."/>
            <person name="Rhodes N."/>
            <person name="Thang M."/>
            <person name="Chan C."/>
        </authorList>
    </citation>
    <scope>NUCLEOTIDE SEQUENCE</scope>
</reference>
<evidence type="ECO:0000313" key="2">
    <source>
        <dbReference type="Proteomes" id="UP000601435"/>
    </source>
</evidence>
<keyword evidence="2" id="KW-1185">Reference proteome</keyword>
<proteinExistence type="predicted"/>
<gene>
    <name evidence="1" type="ORF">SNEC2469_LOCUS22327</name>
</gene>
<sequence>ARQAYCRRSGLPMWYANEPMSRIDLGETCTMKTVKGFIAVSLNFCQGNCTFAHQLDELVYRPDLTQLVFQSTLAEFSNMCARFLSGACNVKNCSFAHSERSCSVMHPADSAEIGNVEPRGRARHRANLMPPRGVGVLVACDAIAQFARLFGITFIIAAPVVLRLREALAVEMSPLPVATMPTPPQHWFERPEKATTATPPLLQDDGNGEDAAREGFNVRARCRWTSVCIHLLLWKRRRLLRHGRILLSRSRQKLLRKEEVDEVSSMLLDDFTWLPEFVAFAHRCSRLLAERMEVPVEQSAGTTQPI</sequence>